<evidence type="ECO:0000313" key="4">
    <source>
        <dbReference type="EMBL" id="RAZ92839.1"/>
    </source>
</evidence>
<dbReference type="InterPro" id="IPR001611">
    <property type="entry name" value="Leu-rich_rpt"/>
</dbReference>
<dbReference type="SMART" id="SM00364">
    <property type="entry name" value="LRR_BAC"/>
    <property type="match status" value="9"/>
</dbReference>
<dbReference type="AlphaFoldDB" id="A0A330I1H4"/>
<gene>
    <name evidence="4" type="ORF">DPM33_02935</name>
</gene>
<dbReference type="EMBL" id="QMBP01000001">
    <property type="protein sequence ID" value="RAZ92839.1"/>
    <property type="molecule type" value="Genomic_DNA"/>
</dbReference>
<evidence type="ECO:0000256" key="2">
    <source>
        <dbReference type="ARBA" id="ARBA00022737"/>
    </source>
</evidence>
<keyword evidence="2" id="KW-0677">Repeat</keyword>
<dbReference type="PANTHER" id="PTHR46652:SF3">
    <property type="entry name" value="LEUCINE-RICH REPEAT-CONTAINING PROTEIN 9"/>
    <property type="match status" value="1"/>
</dbReference>
<dbReference type="SMART" id="SM00369">
    <property type="entry name" value="LRR_TYP"/>
    <property type="match status" value="10"/>
</dbReference>
<dbReference type="Pfam" id="PF13855">
    <property type="entry name" value="LRR_8"/>
    <property type="match status" value="1"/>
</dbReference>
<dbReference type="InterPro" id="IPR003591">
    <property type="entry name" value="Leu-rich_rpt_typical-subtyp"/>
</dbReference>
<keyword evidence="1" id="KW-0433">Leucine-rich repeat</keyword>
<comment type="caution">
    <text evidence="4">The sequence shown here is derived from an EMBL/GenBank/DDBJ whole genome shotgun (WGS) entry which is preliminary data.</text>
</comment>
<name>A0A330I1H4_9HYPH</name>
<dbReference type="PRINTS" id="PR00019">
    <property type="entry name" value="LEURICHRPT"/>
</dbReference>
<dbReference type="SMART" id="SM00365">
    <property type="entry name" value="LRR_SD22"/>
    <property type="match status" value="11"/>
</dbReference>
<evidence type="ECO:0000313" key="5">
    <source>
        <dbReference type="Proteomes" id="UP000251558"/>
    </source>
</evidence>
<dbReference type="Pfam" id="PF12799">
    <property type="entry name" value="LRR_4"/>
    <property type="match status" value="3"/>
</dbReference>
<feature type="chain" id="PRO_5016461493" description="Leucine-rich repeat domain-containing protein" evidence="3">
    <location>
        <begin position="31"/>
        <end position="962"/>
    </location>
</feature>
<organism evidence="4 5">
    <name type="scientific">Mesorhizobium hawassense</name>
    <dbReference type="NCBI Taxonomy" id="1209954"/>
    <lineage>
        <taxon>Bacteria</taxon>
        <taxon>Pseudomonadati</taxon>
        <taxon>Pseudomonadota</taxon>
        <taxon>Alphaproteobacteria</taxon>
        <taxon>Hyphomicrobiales</taxon>
        <taxon>Phyllobacteriaceae</taxon>
        <taxon>Mesorhizobium</taxon>
    </lineage>
</organism>
<accession>A0A330I1H4</accession>
<evidence type="ECO:0000256" key="1">
    <source>
        <dbReference type="ARBA" id="ARBA00022614"/>
    </source>
</evidence>
<proteinExistence type="predicted"/>
<dbReference type="OrthoDB" id="4167063at2"/>
<evidence type="ECO:0008006" key="6">
    <source>
        <dbReference type="Google" id="ProtNLM"/>
    </source>
</evidence>
<reference evidence="4 5" key="1">
    <citation type="submission" date="2018-07" db="EMBL/GenBank/DDBJ databases">
        <title>Diversity of Mesorhizobium strains in Brazil.</title>
        <authorList>
            <person name="Helene L.C.F."/>
            <person name="Dall'Agnol R."/>
            <person name="Delamuta J.R.M."/>
            <person name="Hungria M."/>
        </authorList>
    </citation>
    <scope>NUCLEOTIDE SEQUENCE [LARGE SCALE GENOMIC DNA]</scope>
    <source>
        <strain evidence="4 5">AC99b</strain>
    </source>
</reference>
<sequence length="962" mass="101563">MAMTRLANCLFCLFSLVVVLLAAGQSPVRADDAKIVLFEDPTLEATRLHYPLLISEGRGYRIRCASQADEEAVIRGLGFTILPTDVLTAVDPAIVAADPGSNPLLCPSASNYPIKIFAHDSGSGLVPYLQFPTDFGAATFTDRLYIPGCADLVKQLKLDLTQALAADPTPFFTGKIHKIDCLQGTPVADPPNTFAKWCMKGDRTPAETATVMAVLDSTPGGVSALGNQAACDTADAFLASITNLNLNGRGVQSLEPVAVLSKLTSLSVAGNQISDPEPLTKMRALTFLDISNNKLTSINALAPLTALIRLSVAGNHLTDIRSLSALALLTNLTLDNNQITDLSPLQFLQALATLSIASNGLTGEMLDPLNALGGLKTLNLANNQIETFANLASFPSSLTIDLSGNPIVASGGLTFADTCVLSRDAATPYGQTIRALVTVGGGGTCAAVGNALLASTTLDLSSKVISDLRPLATLPHLTSLNLSSNAIVDLTPLSGLAHLTNLNLKANAITDVRPLAPLNQLVALDVSENPIQVNDFLSGCLMRNQANALNANQLAEVNALLSISGKSGCGEAAADLQDRQFVDATNRGLATVDYFPILANLTSIDLSDNNLTDLAPLSVVPGLTRLVARNNQLSDMQAILPLKRLEQLTLDGNPLQTIAGVGQLNKLSRLYFSDTAVRSVLPLADLPLLEDARMRNLPLNFGSFAEYCIVNRFDAIALGNIRPFMVAIDSRLQADHVDTNDCAAADSWAHAQTSLTLNKKSIIAVDPIMHFRSLQEVNLVDNLIADATPIASLTGLLKLNLMSNRLSTLPRFGSAGLREIYLSVNSISSIGSLAGMPQLTTVELRTNRISDASPLASDATLATADLRGNLIGVGDFATVDAILDKSLLFNNPICDSIAMDNPRVFKACDRISVHGINPAIIGDLSVIHAIGANNGAVDFCHGPACPLVRIEPNIINRIITSP</sequence>
<keyword evidence="5" id="KW-1185">Reference proteome</keyword>
<dbReference type="Proteomes" id="UP000251558">
    <property type="component" value="Unassembled WGS sequence"/>
</dbReference>
<protein>
    <recommendedName>
        <fullName evidence="6">Leucine-rich repeat domain-containing protein</fullName>
    </recommendedName>
</protein>
<dbReference type="InterPro" id="IPR032675">
    <property type="entry name" value="LRR_dom_sf"/>
</dbReference>
<feature type="signal peptide" evidence="3">
    <location>
        <begin position="1"/>
        <end position="30"/>
    </location>
</feature>
<dbReference type="PANTHER" id="PTHR46652">
    <property type="entry name" value="LEUCINE-RICH REPEAT AND IQ DOMAIN-CONTAINING PROTEIN 1-RELATED"/>
    <property type="match status" value="1"/>
</dbReference>
<dbReference type="SUPFAM" id="SSF52058">
    <property type="entry name" value="L domain-like"/>
    <property type="match status" value="2"/>
</dbReference>
<dbReference type="PROSITE" id="PS51450">
    <property type="entry name" value="LRR"/>
    <property type="match status" value="8"/>
</dbReference>
<keyword evidence="3" id="KW-0732">Signal</keyword>
<dbReference type="InterPro" id="IPR050836">
    <property type="entry name" value="SDS22/Internalin_LRR"/>
</dbReference>
<evidence type="ECO:0000256" key="3">
    <source>
        <dbReference type="SAM" id="SignalP"/>
    </source>
</evidence>
<dbReference type="Gene3D" id="3.80.10.10">
    <property type="entry name" value="Ribonuclease Inhibitor"/>
    <property type="match status" value="3"/>
</dbReference>
<dbReference type="InterPro" id="IPR025875">
    <property type="entry name" value="Leu-rich_rpt_4"/>
</dbReference>